<keyword evidence="1" id="KW-0175">Coiled coil</keyword>
<evidence type="ECO:0000313" key="2">
    <source>
        <dbReference type="EMBL" id="MBP2623503.1"/>
    </source>
</evidence>
<comment type="caution">
    <text evidence="2">The sequence shown here is derived from an EMBL/GenBank/DDBJ whole genome shotgun (WGS) entry which is preliminary data.</text>
</comment>
<evidence type="ECO:0000313" key="3">
    <source>
        <dbReference type="Proteomes" id="UP001519296"/>
    </source>
</evidence>
<protein>
    <submittedName>
        <fullName evidence="2">Uncharacterized protein</fullName>
    </submittedName>
</protein>
<dbReference type="Proteomes" id="UP001519296">
    <property type="component" value="Unassembled WGS sequence"/>
</dbReference>
<reference evidence="2 3" key="1">
    <citation type="submission" date="2018-02" db="EMBL/GenBank/DDBJ databases">
        <title>Draft genome sequence of Streptococcus oricebi CCUG 70868T type strain.</title>
        <authorList>
            <person name="Mendez V."/>
            <person name="Salva-Serra F."/>
            <person name="Jaen-Luchoro D."/>
            <person name="Gonzales-Siles L."/>
            <person name="Karlsson R."/>
            <person name="Engstrom-Jakobsson H."/>
            <person name="Busquets A."/>
            <person name="Gomila M."/>
            <person name="Pineiro-Iglesias B."/>
            <person name="Bennasar-Figueras A."/>
            <person name="Seeger M."/>
            <person name="Moore E."/>
        </authorList>
    </citation>
    <scope>NUCLEOTIDE SEQUENCE [LARGE SCALE GENOMIC DNA]</scope>
    <source>
        <strain evidence="2 3">CCUG 70868</strain>
    </source>
</reference>
<keyword evidence="3" id="KW-1185">Reference proteome</keyword>
<dbReference type="EMBL" id="PRDG01000003">
    <property type="protein sequence ID" value="MBP2623503.1"/>
    <property type="molecule type" value="Genomic_DNA"/>
</dbReference>
<proteinExistence type="predicted"/>
<accession>A0ABS5B3U3</accession>
<sequence>MAKETLKKLEIRQKDLNQAFEKLDSQKRKLADFEQETMHQYGQIYYPLRQLEYEIRNLSDALDLSENMANLQSFEGQLAKAFDEGREGLKEREWRLDEKADHLAKAKIRYYQEEEDGN</sequence>
<feature type="coiled-coil region" evidence="1">
    <location>
        <begin position="6"/>
        <end position="68"/>
    </location>
</feature>
<dbReference type="RefSeq" id="WP_209628000.1">
    <property type="nucleotide sequence ID" value="NZ_PRDG01000003.1"/>
</dbReference>
<organism evidence="2 3">
    <name type="scientific">Streptococcus oricebi</name>
    <dbReference type="NCBI Taxonomy" id="1547447"/>
    <lineage>
        <taxon>Bacteria</taxon>
        <taxon>Bacillati</taxon>
        <taxon>Bacillota</taxon>
        <taxon>Bacilli</taxon>
        <taxon>Lactobacillales</taxon>
        <taxon>Streptococcaceae</taxon>
        <taxon>Streptococcus</taxon>
    </lineage>
</organism>
<gene>
    <name evidence="2" type="ORF">C4K46_06055</name>
</gene>
<name>A0ABS5B3U3_9STRE</name>
<evidence type="ECO:0000256" key="1">
    <source>
        <dbReference type="SAM" id="Coils"/>
    </source>
</evidence>